<dbReference type="Proteomes" id="UP001642406">
    <property type="component" value="Unassembled WGS sequence"/>
</dbReference>
<name>A0ABP0AWH4_9PEZI</name>
<feature type="region of interest" description="Disordered" evidence="2">
    <location>
        <begin position="212"/>
        <end position="270"/>
    </location>
</feature>
<protein>
    <submittedName>
        <fullName evidence="3">Uncharacterized protein</fullName>
    </submittedName>
</protein>
<dbReference type="EMBL" id="CAWUHC010000006">
    <property type="protein sequence ID" value="CAK7211612.1"/>
    <property type="molecule type" value="Genomic_DNA"/>
</dbReference>
<comment type="caution">
    <text evidence="3">The sequence shown here is derived from an EMBL/GenBank/DDBJ whole genome shotgun (WGS) entry which is preliminary data.</text>
</comment>
<organism evidence="3 4">
    <name type="scientific">Sporothrix bragantina</name>
    <dbReference type="NCBI Taxonomy" id="671064"/>
    <lineage>
        <taxon>Eukaryota</taxon>
        <taxon>Fungi</taxon>
        <taxon>Dikarya</taxon>
        <taxon>Ascomycota</taxon>
        <taxon>Pezizomycotina</taxon>
        <taxon>Sordariomycetes</taxon>
        <taxon>Sordariomycetidae</taxon>
        <taxon>Ophiostomatales</taxon>
        <taxon>Ophiostomataceae</taxon>
        <taxon>Sporothrix</taxon>
    </lineage>
</organism>
<evidence type="ECO:0000256" key="1">
    <source>
        <dbReference type="SAM" id="Coils"/>
    </source>
</evidence>
<accession>A0ABP0AWH4</accession>
<feature type="region of interest" description="Disordered" evidence="2">
    <location>
        <begin position="22"/>
        <end position="101"/>
    </location>
</feature>
<feature type="region of interest" description="Disordered" evidence="2">
    <location>
        <begin position="298"/>
        <end position="333"/>
    </location>
</feature>
<gene>
    <name evidence="3" type="ORF">SBRCBS47491_001183</name>
</gene>
<feature type="coiled-coil region" evidence="1">
    <location>
        <begin position="125"/>
        <end position="152"/>
    </location>
</feature>
<evidence type="ECO:0000313" key="3">
    <source>
        <dbReference type="EMBL" id="CAK7211612.1"/>
    </source>
</evidence>
<evidence type="ECO:0000256" key="2">
    <source>
        <dbReference type="SAM" id="MobiDB-lite"/>
    </source>
</evidence>
<evidence type="ECO:0000313" key="4">
    <source>
        <dbReference type="Proteomes" id="UP001642406"/>
    </source>
</evidence>
<keyword evidence="1" id="KW-0175">Coiled coil</keyword>
<proteinExistence type="predicted"/>
<reference evidence="3 4" key="1">
    <citation type="submission" date="2024-01" db="EMBL/GenBank/DDBJ databases">
        <authorList>
            <person name="Allen C."/>
            <person name="Tagirdzhanova G."/>
        </authorList>
    </citation>
    <scope>NUCLEOTIDE SEQUENCE [LARGE SCALE GENOMIC DNA]</scope>
</reference>
<feature type="compositionally biased region" description="Polar residues" evidence="2">
    <location>
        <begin position="312"/>
        <end position="327"/>
    </location>
</feature>
<feature type="region of interest" description="Disordered" evidence="2">
    <location>
        <begin position="170"/>
        <end position="191"/>
    </location>
</feature>
<sequence>MDSNLSRLFITDDYVTNQDLLNYDYNNDNNNDNDDNDDAEKATVNNTTRGDDNFGRRVPLVELRQLADPTGRLRPARRGALAERNNNNRSPPGLPPINPHMSLTDRIAANRAKAGLDANRNSSEFKRDLRRAQAYRDEREELRQRHLNEDANARATKARAIAFYQKIDNVRQRQGVPPPAPLSQRLAGLDNPGEDAHNFIIYEDTPFEGTYDELIHDDEPQGTPEPPPGPPQEQETREVDLDEDNGDNSDHQDSEANFDDNGPESRFDRRAYKRDVVAQFTRITQQGINHAVHEMTLAESDEPDRQYERQTVELSQESDMGMTSTLEPMTPEF</sequence>
<keyword evidence="4" id="KW-1185">Reference proteome</keyword>